<dbReference type="AlphaFoldDB" id="A0A9Q0KWF8"/>
<gene>
    <name evidence="1" type="ORF">NE237_008649</name>
</gene>
<dbReference type="EMBL" id="JAMYWD010000002">
    <property type="protein sequence ID" value="KAJ4977869.1"/>
    <property type="molecule type" value="Genomic_DNA"/>
</dbReference>
<dbReference type="Proteomes" id="UP001141806">
    <property type="component" value="Unassembled WGS sequence"/>
</dbReference>
<organism evidence="1 2">
    <name type="scientific">Protea cynaroides</name>
    <dbReference type="NCBI Taxonomy" id="273540"/>
    <lineage>
        <taxon>Eukaryota</taxon>
        <taxon>Viridiplantae</taxon>
        <taxon>Streptophyta</taxon>
        <taxon>Embryophyta</taxon>
        <taxon>Tracheophyta</taxon>
        <taxon>Spermatophyta</taxon>
        <taxon>Magnoliopsida</taxon>
        <taxon>Proteales</taxon>
        <taxon>Proteaceae</taxon>
        <taxon>Protea</taxon>
    </lineage>
</organism>
<name>A0A9Q0KWF8_9MAGN</name>
<protein>
    <submittedName>
        <fullName evidence="1">Uncharacterized protein</fullName>
    </submittedName>
</protein>
<reference evidence="1" key="1">
    <citation type="journal article" date="2023" name="Plant J.">
        <title>The genome of the king protea, Protea cynaroides.</title>
        <authorList>
            <person name="Chang J."/>
            <person name="Duong T.A."/>
            <person name="Schoeman C."/>
            <person name="Ma X."/>
            <person name="Roodt D."/>
            <person name="Barker N."/>
            <person name="Li Z."/>
            <person name="Van de Peer Y."/>
            <person name="Mizrachi E."/>
        </authorList>
    </citation>
    <scope>NUCLEOTIDE SEQUENCE</scope>
    <source>
        <tissue evidence="1">Young leaves</tissue>
    </source>
</reference>
<keyword evidence="2" id="KW-1185">Reference proteome</keyword>
<proteinExistence type="predicted"/>
<evidence type="ECO:0000313" key="1">
    <source>
        <dbReference type="EMBL" id="KAJ4977869.1"/>
    </source>
</evidence>
<sequence>MENYDIYSIFNLQYSGVSLLKLIEQKLRLERYFFVVFGSVSRSESKHMTSCWNFPRTRENSRRSGVKVQLFACGTRCGEEDSEIWILEPDLVKSVSETPLDSSHCRQQTTKKMKTWVGATCIHGQVVKASKTSRGLGEYYGPMNEQYSQSQNGEFGTLKIISRFTDAYTENIEAELSFWENGQHMQLGPHQLHRQEIYKNLSTSMTYGMTTASNISE</sequence>
<comment type="caution">
    <text evidence="1">The sequence shown here is derived from an EMBL/GenBank/DDBJ whole genome shotgun (WGS) entry which is preliminary data.</text>
</comment>
<evidence type="ECO:0000313" key="2">
    <source>
        <dbReference type="Proteomes" id="UP001141806"/>
    </source>
</evidence>
<accession>A0A9Q0KWF8</accession>